<proteinExistence type="predicted"/>
<dbReference type="AlphaFoldDB" id="A0AAV5QPY4"/>
<evidence type="ECO:0000313" key="1">
    <source>
        <dbReference type="EMBL" id="GMM36978.1"/>
    </source>
</evidence>
<dbReference type="EMBL" id="BTFZ01000011">
    <property type="protein sequence ID" value="GMM36978.1"/>
    <property type="molecule type" value="Genomic_DNA"/>
</dbReference>
<keyword evidence="2" id="KW-1185">Reference proteome</keyword>
<sequence length="231" mass="26614">MFDCMKHRDTANYDRFDDAILVKLKIYAPSLMYPDTQNVKGLHTSLSGLERAPLLEESLKIDDSCRGFDIIEKLENLVWLSTIYGVNINSWSDLLFLYLSPVLKQRIRVRLTAKGSLNRIDRWLHSLFALTENIHFRAHQKEIIKQVESFCPNKGDCLIESLLKVIRLSERLPDGMALENAKRNVLGLTMCYFLRSGKSNKDFLGSLGDVESSHELRQLIWGTIPEEATYY</sequence>
<name>A0AAV5QPY4_9ASCO</name>
<dbReference type="Proteomes" id="UP001360560">
    <property type="component" value="Unassembled WGS sequence"/>
</dbReference>
<reference evidence="1 2" key="1">
    <citation type="journal article" date="2023" name="Elife">
        <title>Identification of key yeast species and microbe-microbe interactions impacting larval growth of Drosophila in the wild.</title>
        <authorList>
            <person name="Mure A."/>
            <person name="Sugiura Y."/>
            <person name="Maeda R."/>
            <person name="Honda K."/>
            <person name="Sakurai N."/>
            <person name="Takahashi Y."/>
            <person name="Watada M."/>
            <person name="Katoh T."/>
            <person name="Gotoh A."/>
            <person name="Gotoh Y."/>
            <person name="Taniguchi I."/>
            <person name="Nakamura K."/>
            <person name="Hayashi T."/>
            <person name="Katayama T."/>
            <person name="Uemura T."/>
            <person name="Hattori Y."/>
        </authorList>
    </citation>
    <scope>NUCLEOTIDE SEQUENCE [LARGE SCALE GENOMIC DNA]</scope>
    <source>
        <strain evidence="1 2">SC-9</strain>
    </source>
</reference>
<dbReference type="RefSeq" id="XP_064853974.1">
    <property type="nucleotide sequence ID" value="XM_064997902.1"/>
</dbReference>
<dbReference type="GeneID" id="90074953"/>
<accession>A0AAV5QPY4</accession>
<organism evidence="1 2">
    <name type="scientific">Saccharomycopsis crataegensis</name>
    <dbReference type="NCBI Taxonomy" id="43959"/>
    <lineage>
        <taxon>Eukaryota</taxon>
        <taxon>Fungi</taxon>
        <taxon>Dikarya</taxon>
        <taxon>Ascomycota</taxon>
        <taxon>Saccharomycotina</taxon>
        <taxon>Saccharomycetes</taxon>
        <taxon>Saccharomycopsidaceae</taxon>
        <taxon>Saccharomycopsis</taxon>
    </lineage>
</organism>
<gene>
    <name evidence="1" type="ORF">DASC09_043030</name>
</gene>
<comment type="caution">
    <text evidence="1">The sequence shown here is derived from an EMBL/GenBank/DDBJ whole genome shotgun (WGS) entry which is preliminary data.</text>
</comment>
<evidence type="ECO:0000313" key="2">
    <source>
        <dbReference type="Proteomes" id="UP001360560"/>
    </source>
</evidence>
<protein>
    <submittedName>
        <fullName evidence="1">Uncharacterized protein</fullName>
    </submittedName>
</protein>